<dbReference type="Proteomes" id="UP001154240">
    <property type="component" value="Unassembled WGS sequence"/>
</dbReference>
<proteinExistence type="inferred from homology"/>
<dbReference type="RefSeq" id="WP_307631677.1">
    <property type="nucleotide sequence ID" value="NZ_JAPHEH010000001.1"/>
</dbReference>
<keyword evidence="12" id="KW-1185">Reference proteome</keyword>
<comment type="similarity">
    <text evidence="1">Belongs to the bacterial/plant glucose-1-phosphate adenylyltransferase family.</text>
</comment>
<dbReference type="InterPro" id="IPR005835">
    <property type="entry name" value="NTP_transferase_dom"/>
</dbReference>
<dbReference type="InterPro" id="IPR005836">
    <property type="entry name" value="ADP_Glu_pyroP_CS"/>
</dbReference>
<keyword evidence="2" id="KW-0321">Glycogen metabolism</keyword>
<evidence type="ECO:0000256" key="8">
    <source>
        <dbReference type="ARBA" id="ARBA00023277"/>
    </source>
</evidence>
<accession>A0A9X4RK45</accession>
<reference evidence="11" key="1">
    <citation type="journal article" date="2022" name="bioRxiv">
        <title>Thiovibrio frasassiensisgen. nov., sp. nov., an autotrophic, elemental sulfur disproportionating bacterium isolated from sulfidic karst sediment, and proposal of Thiovibrionaceae fam. nov.</title>
        <authorList>
            <person name="Aronson H."/>
            <person name="Thomas C."/>
            <person name="Bhattacharyya M."/>
            <person name="Eckstein S."/>
            <person name="Jensen S."/>
            <person name="Barco R."/>
            <person name="Macalady J."/>
            <person name="Amend J."/>
        </authorList>
    </citation>
    <scope>NUCLEOTIDE SEQUENCE</scope>
    <source>
        <strain evidence="11">RS19-109</strain>
    </source>
</reference>
<feature type="domain" description="Nucleotidyl transferase" evidence="9">
    <location>
        <begin position="9"/>
        <end position="264"/>
    </location>
</feature>
<feature type="domain" description="Glucose-1-phosphate adenylyltransferase/Bifunctional protein GlmU-like C-terminal hexapeptide" evidence="10">
    <location>
        <begin position="299"/>
        <end position="368"/>
    </location>
</feature>
<keyword evidence="5" id="KW-0547">Nucleotide-binding</keyword>
<dbReference type="GO" id="GO:0005524">
    <property type="term" value="F:ATP binding"/>
    <property type="evidence" value="ECO:0007669"/>
    <property type="project" value="UniProtKB-KW"/>
</dbReference>
<comment type="caution">
    <text evidence="11">The sequence shown here is derived from an EMBL/GenBank/DDBJ whole genome shotgun (WGS) entry which is preliminary data.</text>
</comment>
<dbReference type="Pfam" id="PF00483">
    <property type="entry name" value="NTP_transferase"/>
    <property type="match status" value="1"/>
</dbReference>
<keyword evidence="7" id="KW-0320">Glycogen biosynthesis</keyword>
<dbReference type="PANTHER" id="PTHR43523">
    <property type="entry name" value="GLUCOSE-1-PHOSPHATE ADENYLYLTRANSFERASE-RELATED"/>
    <property type="match status" value="1"/>
</dbReference>
<dbReference type="InterPro" id="IPR029044">
    <property type="entry name" value="Nucleotide-diphossugar_trans"/>
</dbReference>
<evidence type="ECO:0000256" key="3">
    <source>
        <dbReference type="ARBA" id="ARBA00022679"/>
    </source>
</evidence>
<evidence type="ECO:0000256" key="5">
    <source>
        <dbReference type="ARBA" id="ARBA00022741"/>
    </source>
</evidence>
<dbReference type="Pfam" id="PF24894">
    <property type="entry name" value="Hexapep_GlmU"/>
    <property type="match status" value="1"/>
</dbReference>
<organism evidence="11 12">
    <name type="scientific">Thiovibrio frasassiensis</name>
    <dbReference type="NCBI Taxonomy" id="2984131"/>
    <lineage>
        <taxon>Bacteria</taxon>
        <taxon>Pseudomonadati</taxon>
        <taxon>Thermodesulfobacteriota</taxon>
        <taxon>Desulfobulbia</taxon>
        <taxon>Desulfobulbales</taxon>
        <taxon>Thiovibrionaceae</taxon>
        <taxon>Thiovibrio</taxon>
    </lineage>
</organism>
<dbReference type="GO" id="GO:0005978">
    <property type="term" value="P:glycogen biosynthetic process"/>
    <property type="evidence" value="ECO:0007669"/>
    <property type="project" value="UniProtKB-KW"/>
</dbReference>
<evidence type="ECO:0000256" key="7">
    <source>
        <dbReference type="ARBA" id="ARBA00023056"/>
    </source>
</evidence>
<keyword evidence="4" id="KW-0548">Nucleotidyltransferase</keyword>
<dbReference type="PANTHER" id="PTHR43523:SF2">
    <property type="entry name" value="GLUCOSE-1-PHOSPHATE ADENYLYLTRANSFERASE"/>
    <property type="match status" value="1"/>
</dbReference>
<evidence type="ECO:0000256" key="6">
    <source>
        <dbReference type="ARBA" id="ARBA00022840"/>
    </source>
</evidence>
<dbReference type="GO" id="GO:0008878">
    <property type="term" value="F:glucose-1-phosphate adenylyltransferase activity"/>
    <property type="evidence" value="ECO:0007669"/>
    <property type="project" value="InterPro"/>
</dbReference>
<keyword evidence="6" id="KW-0067">ATP-binding</keyword>
<dbReference type="SUPFAM" id="SSF51161">
    <property type="entry name" value="Trimeric LpxA-like enzymes"/>
    <property type="match status" value="1"/>
</dbReference>
<keyword evidence="8" id="KW-0119">Carbohydrate metabolism</keyword>
<reference evidence="11" key="2">
    <citation type="submission" date="2022-10" db="EMBL/GenBank/DDBJ databases">
        <authorList>
            <person name="Aronson H.S."/>
        </authorList>
    </citation>
    <scope>NUCLEOTIDE SEQUENCE</scope>
    <source>
        <strain evidence="11">RS19-109</strain>
    </source>
</reference>
<sequence length="420" mass="46708">MKLKPKVLAMILAGGRVDELNVLTAYRPKSAVPFGGFARVIDFALSNLMHSGLERVAILSQYRSFSLINHIGVGAAWDMTGRYRGVSILPPSQGSGQSSWYRGSADAIHQNLDFIQYHDPETILVLSGDHVYQMDYREILQYHREKDADLTIACLQVPMPEASRFGVAEIDDEDGERGGRILQYQEKPVDPKFNWASLTVYCFRPSVLYEVLEANAREDDSFEFGRDILPRIMASQRRVFGFKFRGYWGYTRTVDEYWQTNMDLLGPEPKIRLADWGIRTNLEHRSVRDCQPLKVGTGASIENSLVYNGCVVEGRVENSILFPGVHVKSGAEVKNSVLFYDNVVGHGAILDTVVSDVNVTFGARVRVGGAAGVPQGEKVTVIGWNNHLLDGMVIGSGCTLHPNLRPEQMVGEIGNGEVVR</sequence>
<protein>
    <submittedName>
        <fullName evidence="11">Sugar phosphate nucleotidyltransferase</fullName>
    </submittedName>
</protein>
<gene>
    <name evidence="11" type="ORF">OLX77_00800</name>
</gene>
<evidence type="ECO:0000256" key="1">
    <source>
        <dbReference type="ARBA" id="ARBA00010443"/>
    </source>
</evidence>
<evidence type="ECO:0000256" key="2">
    <source>
        <dbReference type="ARBA" id="ARBA00022600"/>
    </source>
</evidence>
<dbReference type="Gene3D" id="2.160.10.10">
    <property type="entry name" value="Hexapeptide repeat proteins"/>
    <property type="match status" value="1"/>
</dbReference>
<dbReference type="InterPro" id="IPR011004">
    <property type="entry name" value="Trimer_LpxA-like_sf"/>
</dbReference>
<evidence type="ECO:0000256" key="4">
    <source>
        <dbReference type="ARBA" id="ARBA00022695"/>
    </source>
</evidence>
<evidence type="ECO:0000313" key="12">
    <source>
        <dbReference type="Proteomes" id="UP001154240"/>
    </source>
</evidence>
<dbReference type="AlphaFoldDB" id="A0A9X4RK45"/>
<keyword evidence="3" id="KW-0808">Transferase</keyword>
<dbReference type="EMBL" id="JAPHEH010000001">
    <property type="protein sequence ID" value="MDG4474696.1"/>
    <property type="molecule type" value="Genomic_DNA"/>
</dbReference>
<evidence type="ECO:0000313" key="11">
    <source>
        <dbReference type="EMBL" id="MDG4474696.1"/>
    </source>
</evidence>
<dbReference type="CDD" id="cd02508">
    <property type="entry name" value="ADP_Glucose_PP"/>
    <property type="match status" value="1"/>
</dbReference>
<dbReference type="InterPro" id="IPR056818">
    <property type="entry name" value="GlmU/GlgC-like_hexapep"/>
</dbReference>
<dbReference type="SUPFAM" id="SSF53448">
    <property type="entry name" value="Nucleotide-diphospho-sugar transferases"/>
    <property type="match status" value="1"/>
</dbReference>
<dbReference type="Gene3D" id="3.90.550.10">
    <property type="entry name" value="Spore Coat Polysaccharide Biosynthesis Protein SpsA, Chain A"/>
    <property type="match status" value="1"/>
</dbReference>
<name>A0A9X4RK45_9BACT</name>
<evidence type="ECO:0000259" key="10">
    <source>
        <dbReference type="Pfam" id="PF24894"/>
    </source>
</evidence>
<dbReference type="PROSITE" id="PS00809">
    <property type="entry name" value="ADP_GLC_PYROPHOSPH_2"/>
    <property type="match status" value="1"/>
</dbReference>
<evidence type="ECO:0000259" key="9">
    <source>
        <dbReference type="Pfam" id="PF00483"/>
    </source>
</evidence>
<dbReference type="CDD" id="cd04651">
    <property type="entry name" value="LbH_G1P_AT_C"/>
    <property type="match status" value="1"/>
</dbReference>
<dbReference type="InterPro" id="IPR011831">
    <property type="entry name" value="ADP-Glc_PPase"/>
</dbReference>